<protein>
    <recommendedName>
        <fullName evidence="1">Protein kinase domain-containing protein</fullName>
    </recommendedName>
</protein>
<dbReference type="InterPro" id="IPR051681">
    <property type="entry name" value="Ser/Thr_Kinases-Pseudokinases"/>
</dbReference>
<gene>
    <name evidence="2" type="ORF">RclHR1_03420001</name>
</gene>
<dbReference type="PROSITE" id="PS50011">
    <property type="entry name" value="PROTEIN_KINASE_DOM"/>
    <property type="match status" value="1"/>
</dbReference>
<dbReference type="PRINTS" id="PR00109">
    <property type="entry name" value="TYRKINASE"/>
</dbReference>
<dbReference type="SUPFAM" id="SSF56112">
    <property type="entry name" value="Protein kinase-like (PK-like)"/>
    <property type="match status" value="1"/>
</dbReference>
<comment type="caution">
    <text evidence="2">The sequence shown here is derived from an EMBL/GenBank/DDBJ whole genome shotgun (WGS) entry which is preliminary data.</text>
</comment>
<dbReference type="PANTHER" id="PTHR44329">
    <property type="entry name" value="SERINE/THREONINE-PROTEIN KINASE TNNI3K-RELATED"/>
    <property type="match status" value="1"/>
</dbReference>
<proteinExistence type="predicted"/>
<feature type="domain" description="Protein kinase" evidence="1">
    <location>
        <begin position="1"/>
        <end position="192"/>
    </location>
</feature>
<dbReference type="InterPro" id="IPR011009">
    <property type="entry name" value="Kinase-like_dom_sf"/>
</dbReference>
<keyword evidence="3" id="KW-1185">Reference proteome</keyword>
<dbReference type="GO" id="GO:0005524">
    <property type="term" value="F:ATP binding"/>
    <property type="evidence" value="ECO:0007669"/>
    <property type="project" value="InterPro"/>
</dbReference>
<dbReference type="InterPro" id="IPR000719">
    <property type="entry name" value="Prot_kinase_dom"/>
</dbReference>
<dbReference type="Gene3D" id="1.10.510.10">
    <property type="entry name" value="Transferase(Phosphotransferase) domain 1"/>
    <property type="match status" value="1"/>
</dbReference>
<accession>A0A2Z6S4V3</accession>
<evidence type="ECO:0000313" key="3">
    <source>
        <dbReference type="Proteomes" id="UP000247702"/>
    </source>
</evidence>
<dbReference type="PANTHER" id="PTHR44329:SF6">
    <property type="entry name" value="RECEPTOR-INTERACTING SERINE_THREONINE-PROTEIN KINASE 1"/>
    <property type="match status" value="1"/>
</dbReference>
<evidence type="ECO:0000259" key="1">
    <source>
        <dbReference type="PROSITE" id="PS50011"/>
    </source>
</evidence>
<evidence type="ECO:0000313" key="2">
    <source>
        <dbReference type="EMBL" id="GBB99118.1"/>
    </source>
</evidence>
<organism evidence="2 3">
    <name type="scientific">Rhizophagus clarus</name>
    <dbReference type="NCBI Taxonomy" id="94130"/>
    <lineage>
        <taxon>Eukaryota</taxon>
        <taxon>Fungi</taxon>
        <taxon>Fungi incertae sedis</taxon>
        <taxon>Mucoromycota</taxon>
        <taxon>Glomeromycotina</taxon>
        <taxon>Glomeromycetes</taxon>
        <taxon>Glomerales</taxon>
        <taxon>Glomeraceae</taxon>
        <taxon>Rhizophagus</taxon>
    </lineage>
</organism>
<dbReference type="Proteomes" id="UP000247702">
    <property type="component" value="Unassembled WGS sequence"/>
</dbReference>
<reference evidence="2 3" key="1">
    <citation type="submission" date="2017-11" db="EMBL/GenBank/DDBJ databases">
        <title>The genome of Rhizophagus clarus HR1 reveals common genetic basis of auxotrophy among arbuscular mycorrhizal fungi.</title>
        <authorList>
            <person name="Kobayashi Y."/>
        </authorList>
    </citation>
    <scope>NUCLEOTIDE SEQUENCE [LARGE SCALE GENOMIC DNA]</scope>
    <source>
        <strain evidence="2 3">HR1</strain>
    </source>
</reference>
<name>A0A2Z6S4V3_9GLOM</name>
<dbReference type="EMBL" id="BEXD01002691">
    <property type="protein sequence ID" value="GBB99118.1"/>
    <property type="molecule type" value="Genomic_DNA"/>
</dbReference>
<dbReference type="AlphaFoldDB" id="A0A2Z6S4V3"/>
<dbReference type="InterPro" id="IPR001245">
    <property type="entry name" value="Ser-Thr/Tyr_kinase_cat_dom"/>
</dbReference>
<sequence length="335" mass="38953">MEYADGGDLHNYLQKNFRNITWMEKLMILQNVSEGLHAIHKENFIHRDFHSGNILLKRNDSGNLWKIGDLGLLQPENNISGNEIHGVIPYISPEIFKDSSFSKASDIYSMGMIMWELTSGCKPFANVEHDVNLIHKILDGRRPEITEDTPEFFANLIKRCWDNNPFKRPIIFEIFEFVSWCNFSHTVKHVEFKQAEEKRLELIQLEILGPEFSKKPHSKAIYTSRSLSSLISRCSSFTSKDLNFDMDIEPQNHNYYNTIELNFDMDIGPQNHDYTSKEPKIDFVIEHQNHVDYNSVELKLSMYITSILTSRKHNIGELNIEPQNDGKRIKADDAD</sequence>
<dbReference type="GO" id="GO:0004674">
    <property type="term" value="F:protein serine/threonine kinase activity"/>
    <property type="evidence" value="ECO:0007669"/>
    <property type="project" value="TreeGrafter"/>
</dbReference>
<dbReference type="Pfam" id="PF07714">
    <property type="entry name" value="PK_Tyr_Ser-Thr"/>
    <property type="match status" value="1"/>
</dbReference>